<evidence type="ECO:0000313" key="2">
    <source>
        <dbReference type="EMBL" id="ASY13329.1"/>
    </source>
</evidence>
<protein>
    <submittedName>
        <fullName evidence="2">Histidine phosphatase</fullName>
    </submittedName>
</protein>
<dbReference type="KEGG" id="nhi:B1s21160_03145"/>
<dbReference type="GO" id="GO:0005829">
    <property type="term" value="C:cytosol"/>
    <property type="evidence" value="ECO:0007669"/>
    <property type="project" value="TreeGrafter"/>
</dbReference>
<dbReference type="InterPro" id="IPR029033">
    <property type="entry name" value="His_PPase_superfam"/>
</dbReference>
<dbReference type="InterPro" id="IPR001345">
    <property type="entry name" value="PG/BPGM_mutase_AS"/>
</dbReference>
<gene>
    <name evidence="2" type="ORF">B1s21160_03145</name>
</gene>
<dbReference type="Gene3D" id="3.40.50.1240">
    <property type="entry name" value="Phosphoglycerate mutase-like"/>
    <property type="match status" value="1"/>
</dbReference>
<dbReference type="SMART" id="SM00855">
    <property type="entry name" value="PGAM"/>
    <property type="match status" value="1"/>
</dbReference>
<sequence length="224" mass="25318">MPILYLLRHGQSVANLKGILAGQDDTVALSKVGQKQANSLTSYLGSIKFEKVFCSPLKRCLQTIDPFMISNPKMKFEFEPRIIEMDYGLWSGRKLATLARDRRWKTVQTKPSAFTFPQGESFKGMRKRVQSVLDDLSTQKGPFLLVTHGDIIKMFIATCLDLPIDRFQSFIAEPASITTISLGNKRNTILQMNYKLTPTDLTGFKANHLGGGNSLKNLKKWWQK</sequence>
<dbReference type="PANTHER" id="PTHR46517:SF1">
    <property type="entry name" value="FRUCTOSE-2,6-BISPHOSPHATASE TIGAR"/>
    <property type="match status" value="1"/>
</dbReference>
<dbReference type="GO" id="GO:0043456">
    <property type="term" value="P:regulation of pentose-phosphate shunt"/>
    <property type="evidence" value="ECO:0007669"/>
    <property type="project" value="TreeGrafter"/>
</dbReference>
<accession>A0A249K9C3</accession>
<reference evidence="2 3" key="1">
    <citation type="submission" date="2016-07" db="EMBL/GenBank/DDBJ databases">
        <title>High microdiversification within the ubiquitous acI lineage of Actinobacteria.</title>
        <authorList>
            <person name="Neuenschwander S.M."/>
            <person name="Salcher M."/>
            <person name="Ghai R."/>
            <person name="Pernthaler J."/>
        </authorList>
    </citation>
    <scope>NUCLEOTIDE SEQUENCE [LARGE SCALE GENOMIC DNA]</scope>
    <source>
        <strain evidence="2">MMS-21-160</strain>
    </source>
</reference>
<dbReference type="GO" id="GO:0004331">
    <property type="term" value="F:fructose-2,6-bisphosphate 2-phosphatase activity"/>
    <property type="evidence" value="ECO:0007669"/>
    <property type="project" value="TreeGrafter"/>
</dbReference>
<dbReference type="SUPFAM" id="SSF53254">
    <property type="entry name" value="Phosphoglycerate mutase-like"/>
    <property type="match status" value="1"/>
</dbReference>
<dbReference type="PANTHER" id="PTHR46517">
    <property type="entry name" value="FRUCTOSE-2,6-BISPHOSPHATASE TIGAR"/>
    <property type="match status" value="1"/>
</dbReference>
<proteinExistence type="predicted"/>
<keyword evidence="3" id="KW-1185">Reference proteome</keyword>
<evidence type="ECO:0000256" key="1">
    <source>
        <dbReference type="ARBA" id="ARBA00022801"/>
    </source>
</evidence>
<dbReference type="AlphaFoldDB" id="A0A249K9C3"/>
<dbReference type="CDD" id="cd07067">
    <property type="entry name" value="HP_PGM_like"/>
    <property type="match status" value="1"/>
</dbReference>
<organism evidence="2 3">
    <name type="scientific">Candidatus Nanopelagicus hibericus</name>
    <dbReference type="NCBI Taxonomy" id="1884915"/>
    <lineage>
        <taxon>Bacteria</taxon>
        <taxon>Bacillati</taxon>
        <taxon>Actinomycetota</taxon>
        <taxon>Actinomycetes</taxon>
        <taxon>Candidatus Nanopelagicales</taxon>
        <taxon>Candidatus Nanopelagicaceae</taxon>
        <taxon>Candidatus Nanopelagicus</taxon>
    </lineage>
</organism>
<dbReference type="Proteomes" id="UP000217171">
    <property type="component" value="Chromosome"/>
</dbReference>
<dbReference type="EMBL" id="CP016771">
    <property type="protein sequence ID" value="ASY13329.1"/>
    <property type="molecule type" value="Genomic_DNA"/>
</dbReference>
<evidence type="ECO:0000313" key="3">
    <source>
        <dbReference type="Proteomes" id="UP000217171"/>
    </source>
</evidence>
<dbReference type="InterPro" id="IPR051695">
    <property type="entry name" value="Phosphoglycerate_Mutase"/>
</dbReference>
<dbReference type="Pfam" id="PF00300">
    <property type="entry name" value="His_Phos_1"/>
    <property type="match status" value="1"/>
</dbReference>
<dbReference type="OrthoDB" id="4120859at2"/>
<dbReference type="InterPro" id="IPR013078">
    <property type="entry name" value="His_Pase_superF_clade-1"/>
</dbReference>
<keyword evidence="1" id="KW-0378">Hydrolase</keyword>
<name>A0A249K9C3_9ACTN</name>
<dbReference type="GO" id="GO:0045820">
    <property type="term" value="P:negative regulation of glycolytic process"/>
    <property type="evidence" value="ECO:0007669"/>
    <property type="project" value="TreeGrafter"/>
</dbReference>
<dbReference type="PROSITE" id="PS00175">
    <property type="entry name" value="PG_MUTASE"/>
    <property type="match status" value="1"/>
</dbReference>